<comment type="function">
    <text evidence="13">NDH-1 shuttles electrons from an unknown electron donor, via FMN and iron-sulfur (Fe-S) centers, to quinones in the respiratory and/or the photosynthetic chain. The immediate electron acceptor for the enzyme in this species is believed to be plastoquinone. Couples the redox reaction to proton translocation, and thus conserves the redox energy in a proton gradient. Cyanobacterial NDH-1 also plays a role in inorganic carbon-concentration.</text>
</comment>
<reference evidence="14 15" key="1">
    <citation type="submission" date="2023-12" db="EMBL/GenBank/DDBJ databases">
        <title>Baltic Sea Cyanobacteria.</title>
        <authorList>
            <person name="Delbaje E."/>
            <person name="Fewer D.P."/>
            <person name="Shishido T.K."/>
        </authorList>
    </citation>
    <scope>NUCLEOTIDE SEQUENCE [LARGE SCALE GENOMIC DNA]</scope>
    <source>
        <strain evidence="14 15">UHCC 0060</strain>
    </source>
</reference>
<evidence type="ECO:0000256" key="8">
    <source>
        <dbReference type="ARBA" id="ARBA00023027"/>
    </source>
</evidence>
<evidence type="ECO:0000313" key="14">
    <source>
        <dbReference type="EMBL" id="MEA5606641.1"/>
    </source>
</evidence>
<comment type="similarity">
    <text evidence="13">Belongs to the complex I NdhL subunit family.</text>
</comment>
<keyword evidence="2 13" id="KW-0812">Transmembrane</keyword>
<evidence type="ECO:0000256" key="3">
    <source>
        <dbReference type="ARBA" id="ARBA00022719"/>
    </source>
</evidence>
<dbReference type="PANTHER" id="PTHR36727:SF2">
    <property type="entry name" value="NAD(P)H-QUINONE OXIDOREDUCTASE SUBUNIT L, CHLOROPLASTIC"/>
    <property type="match status" value="1"/>
</dbReference>
<evidence type="ECO:0000256" key="5">
    <source>
        <dbReference type="ARBA" id="ARBA00022957"/>
    </source>
</evidence>
<protein>
    <recommendedName>
        <fullName evidence="13">NAD(P)H-quinone oxidoreductase subunit L</fullName>
        <ecNumber evidence="13">7.1.1.-</ecNumber>
    </recommendedName>
    <alternativeName>
        <fullName evidence="13">NAD(P)H dehydrogenase I subunit L</fullName>
        <shortName evidence="13">NDH-1 subunit L</shortName>
        <shortName evidence="13">NDH-L</shortName>
    </alternativeName>
</protein>
<dbReference type="Proteomes" id="UP001303285">
    <property type="component" value="Unassembled WGS sequence"/>
</dbReference>
<name>A0ABU5UK77_NODSP</name>
<feature type="transmembrane region" description="Helical" evidence="13">
    <location>
        <begin position="12"/>
        <end position="36"/>
    </location>
</feature>
<evidence type="ECO:0000256" key="4">
    <source>
        <dbReference type="ARBA" id="ARBA00022857"/>
    </source>
</evidence>
<dbReference type="HAMAP" id="MF_01355">
    <property type="entry name" value="NDH1_NDH1L"/>
    <property type="match status" value="1"/>
</dbReference>
<keyword evidence="13" id="KW-0813">Transport</keyword>
<keyword evidence="9 13" id="KW-0793">Thylakoid</keyword>
<keyword evidence="10 13" id="KW-0472">Membrane</keyword>
<dbReference type="PANTHER" id="PTHR36727">
    <property type="entry name" value="NAD(P)H-QUINONE OXIDOREDUCTASE SUBUNIT L, CHLOROPLASTIC"/>
    <property type="match status" value="1"/>
</dbReference>
<comment type="subcellular location">
    <subcellularLocation>
        <location evidence="13">Cellular thylakoid membrane</location>
        <topology evidence="13">Multi-pass membrane protein</topology>
    </subcellularLocation>
    <subcellularLocation>
        <location evidence="1">Membrane</location>
        <topology evidence="1">Multi-pass membrane protein</topology>
    </subcellularLocation>
</comment>
<evidence type="ECO:0000256" key="12">
    <source>
        <dbReference type="ARBA" id="ARBA00048026"/>
    </source>
</evidence>
<gene>
    <name evidence="13 14" type="primary">ndhL</name>
    <name evidence="14" type="ORF">VB695_00800</name>
</gene>
<dbReference type="RefSeq" id="WP_071839274.1">
    <property type="nucleotide sequence ID" value="NZ_JAYGHK010000002.1"/>
</dbReference>
<keyword evidence="15" id="KW-1185">Reference proteome</keyword>
<comment type="catalytic activity">
    <reaction evidence="12 13">
        <text>a plastoquinone + NADH + (n+1) H(+)(in) = a plastoquinol + NAD(+) + n H(+)(out)</text>
        <dbReference type="Rhea" id="RHEA:42608"/>
        <dbReference type="Rhea" id="RHEA-COMP:9561"/>
        <dbReference type="Rhea" id="RHEA-COMP:9562"/>
        <dbReference type="ChEBI" id="CHEBI:15378"/>
        <dbReference type="ChEBI" id="CHEBI:17757"/>
        <dbReference type="ChEBI" id="CHEBI:57540"/>
        <dbReference type="ChEBI" id="CHEBI:57945"/>
        <dbReference type="ChEBI" id="CHEBI:62192"/>
    </reaction>
</comment>
<comment type="subunit">
    <text evidence="13">NDH-1 can be composed of about 15 different subunits; different subcomplexes with different compositions have been identified which probably have different functions.</text>
</comment>
<evidence type="ECO:0000256" key="9">
    <source>
        <dbReference type="ARBA" id="ARBA00023078"/>
    </source>
</evidence>
<dbReference type="EC" id="7.1.1.-" evidence="13"/>
<evidence type="ECO:0000256" key="13">
    <source>
        <dbReference type="HAMAP-Rule" id="MF_01355"/>
    </source>
</evidence>
<dbReference type="Pfam" id="PF10716">
    <property type="entry name" value="NdhL"/>
    <property type="match status" value="1"/>
</dbReference>
<feature type="transmembrane region" description="Helical" evidence="13">
    <location>
        <begin position="51"/>
        <end position="71"/>
    </location>
</feature>
<comment type="catalytic activity">
    <reaction evidence="11 13">
        <text>a plastoquinone + NADPH + (n+1) H(+)(in) = a plastoquinol + NADP(+) + n H(+)(out)</text>
        <dbReference type="Rhea" id="RHEA:42612"/>
        <dbReference type="Rhea" id="RHEA-COMP:9561"/>
        <dbReference type="Rhea" id="RHEA-COMP:9562"/>
        <dbReference type="ChEBI" id="CHEBI:15378"/>
        <dbReference type="ChEBI" id="CHEBI:17757"/>
        <dbReference type="ChEBI" id="CHEBI:57783"/>
        <dbReference type="ChEBI" id="CHEBI:58349"/>
        <dbReference type="ChEBI" id="CHEBI:62192"/>
    </reaction>
</comment>
<keyword evidence="3 13" id="KW-0874">Quinone</keyword>
<dbReference type="InterPro" id="IPR019654">
    <property type="entry name" value="NADH-quinone_OxRdatse_su_L"/>
</dbReference>
<evidence type="ECO:0000313" key="15">
    <source>
        <dbReference type="Proteomes" id="UP001303285"/>
    </source>
</evidence>
<evidence type="ECO:0000256" key="2">
    <source>
        <dbReference type="ARBA" id="ARBA00022692"/>
    </source>
</evidence>
<keyword evidence="7 13" id="KW-1133">Transmembrane helix</keyword>
<evidence type="ECO:0000256" key="10">
    <source>
        <dbReference type="ARBA" id="ARBA00023136"/>
    </source>
</evidence>
<keyword evidence="8 13" id="KW-0520">NAD</keyword>
<sequence length="80" mass="9280">MLLSTLKRKSMIVALLYLALAGAYLLVVPIAVMLYLKQRWYVASSIERTVMYFMVFFFLPGLLVLSPFVNLRPRPRQIEV</sequence>
<evidence type="ECO:0000256" key="6">
    <source>
        <dbReference type="ARBA" id="ARBA00022967"/>
    </source>
</evidence>
<keyword evidence="6 13" id="KW-1278">Translocase</keyword>
<evidence type="ECO:0000256" key="11">
    <source>
        <dbReference type="ARBA" id="ARBA00047726"/>
    </source>
</evidence>
<proteinExistence type="inferred from homology"/>
<organism evidence="14 15">
    <name type="scientific">Nodularia spumigena UHCC 0060</name>
    <dbReference type="NCBI Taxonomy" id="3110300"/>
    <lineage>
        <taxon>Bacteria</taxon>
        <taxon>Bacillati</taxon>
        <taxon>Cyanobacteriota</taxon>
        <taxon>Cyanophyceae</taxon>
        <taxon>Nostocales</taxon>
        <taxon>Nodulariaceae</taxon>
        <taxon>Nodularia</taxon>
    </lineage>
</organism>
<dbReference type="EMBL" id="JAYGHK010000002">
    <property type="protein sequence ID" value="MEA5606641.1"/>
    <property type="molecule type" value="Genomic_DNA"/>
</dbReference>
<comment type="caution">
    <text evidence="14">The sequence shown here is derived from an EMBL/GenBank/DDBJ whole genome shotgun (WGS) entry which is preliminary data.</text>
</comment>
<accession>A0ABU5UK77</accession>
<evidence type="ECO:0000256" key="7">
    <source>
        <dbReference type="ARBA" id="ARBA00022989"/>
    </source>
</evidence>
<evidence type="ECO:0000256" key="1">
    <source>
        <dbReference type="ARBA" id="ARBA00004141"/>
    </source>
</evidence>
<keyword evidence="4 13" id="KW-0521">NADP</keyword>
<keyword evidence="5 13" id="KW-0618">Plastoquinone</keyword>